<accession>A0ABD3XPM5</accession>
<keyword evidence="3" id="KW-1185">Reference proteome</keyword>
<sequence>MLSTGTRIKYRCTANVGSVPEGEILWERSSEMGTINSFIPYTPTLSTDIVQDASRQNGCFYSRTSTMYYNLTKLDEDGISFRCRALTYLGGKLYDALSKQQYRAVAGK</sequence>
<organism evidence="2 3">
    <name type="scientific">Sinanodonta woodiana</name>
    <name type="common">Chinese pond mussel</name>
    <name type="synonym">Anodonta woodiana</name>
    <dbReference type="NCBI Taxonomy" id="1069815"/>
    <lineage>
        <taxon>Eukaryota</taxon>
        <taxon>Metazoa</taxon>
        <taxon>Spiralia</taxon>
        <taxon>Lophotrochozoa</taxon>
        <taxon>Mollusca</taxon>
        <taxon>Bivalvia</taxon>
        <taxon>Autobranchia</taxon>
        <taxon>Heteroconchia</taxon>
        <taxon>Palaeoheterodonta</taxon>
        <taxon>Unionida</taxon>
        <taxon>Unionoidea</taxon>
        <taxon>Unionidae</taxon>
        <taxon>Unioninae</taxon>
        <taxon>Sinanodonta</taxon>
    </lineage>
</organism>
<dbReference type="AlphaFoldDB" id="A0ABD3XPM5"/>
<comment type="caution">
    <text evidence="2">The sequence shown here is derived from an EMBL/GenBank/DDBJ whole genome shotgun (WGS) entry which is preliminary data.</text>
</comment>
<proteinExistence type="predicted"/>
<feature type="domain" description="Ig-like" evidence="1">
    <location>
        <begin position="1"/>
        <end position="85"/>
    </location>
</feature>
<reference evidence="2 3" key="1">
    <citation type="submission" date="2024-11" db="EMBL/GenBank/DDBJ databases">
        <title>Chromosome-level genome assembly of the freshwater bivalve Anodonta woodiana.</title>
        <authorList>
            <person name="Chen X."/>
        </authorList>
    </citation>
    <scope>NUCLEOTIDE SEQUENCE [LARGE SCALE GENOMIC DNA]</scope>
    <source>
        <strain evidence="2">MN2024</strain>
        <tissue evidence="2">Gills</tissue>
    </source>
</reference>
<protein>
    <recommendedName>
        <fullName evidence="1">Ig-like domain-containing protein</fullName>
    </recommendedName>
</protein>
<dbReference type="PROSITE" id="PS50835">
    <property type="entry name" value="IG_LIKE"/>
    <property type="match status" value="1"/>
</dbReference>
<dbReference type="Proteomes" id="UP001634394">
    <property type="component" value="Unassembled WGS sequence"/>
</dbReference>
<dbReference type="InterPro" id="IPR007110">
    <property type="entry name" value="Ig-like_dom"/>
</dbReference>
<name>A0ABD3XPM5_SINWO</name>
<gene>
    <name evidence="2" type="ORF">ACJMK2_026889</name>
</gene>
<evidence type="ECO:0000313" key="3">
    <source>
        <dbReference type="Proteomes" id="UP001634394"/>
    </source>
</evidence>
<dbReference type="EMBL" id="JBJQND010000002">
    <property type="protein sequence ID" value="KAL3886933.1"/>
    <property type="molecule type" value="Genomic_DNA"/>
</dbReference>
<evidence type="ECO:0000259" key="1">
    <source>
        <dbReference type="PROSITE" id="PS50835"/>
    </source>
</evidence>
<evidence type="ECO:0000313" key="2">
    <source>
        <dbReference type="EMBL" id="KAL3886933.1"/>
    </source>
</evidence>